<dbReference type="SUPFAM" id="SSF51338">
    <property type="entry name" value="Composite domain of metallo-dependent hydrolases"/>
    <property type="match status" value="1"/>
</dbReference>
<dbReference type="InterPro" id="IPR032466">
    <property type="entry name" value="Metal_Hydrolase"/>
</dbReference>
<dbReference type="InterPro" id="IPR013108">
    <property type="entry name" value="Amidohydro_3"/>
</dbReference>
<dbReference type="RefSeq" id="WP_102374375.1">
    <property type="nucleotide sequence ID" value="NZ_JBBNOP010000007.1"/>
</dbReference>
<name>A0ABV1JDT1_9ACTN</name>
<keyword evidence="3" id="KW-1185">Reference proteome</keyword>
<dbReference type="PANTHER" id="PTHR22642">
    <property type="entry name" value="IMIDAZOLONEPROPIONASE"/>
    <property type="match status" value="1"/>
</dbReference>
<accession>A0ABV1JDT1</accession>
<evidence type="ECO:0000313" key="2">
    <source>
        <dbReference type="EMBL" id="MEQ3363229.1"/>
    </source>
</evidence>
<evidence type="ECO:0000313" key="3">
    <source>
        <dbReference type="Proteomes" id="UP001487305"/>
    </source>
</evidence>
<organism evidence="2 3">
    <name type="scientific">Raoultibacter massiliensis</name>
    <dbReference type="NCBI Taxonomy" id="1852371"/>
    <lineage>
        <taxon>Bacteria</taxon>
        <taxon>Bacillati</taxon>
        <taxon>Actinomycetota</taxon>
        <taxon>Coriobacteriia</taxon>
        <taxon>Eggerthellales</taxon>
        <taxon>Eggerthellaceae</taxon>
        <taxon>Raoultibacter</taxon>
    </lineage>
</organism>
<evidence type="ECO:0000259" key="1">
    <source>
        <dbReference type="Pfam" id="PF07969"/>
    </source>
</evidence>
<keyword evidence="2" id="KW-0378">Hydrolase</keyword>
<sequence length="541" mass="58845">MFADTIIETESLFTGAGAGAEPGAVAIAGDRIAYAGPKGGAFTWRGPDTEVRDYEDALVVPGFHDSHLHFFHSALYSSPLASNYLGTSEADYVAHLAPLAASRPEGSWLLAQGWREYRWNPPVMPSRESLDDAYPARPVALYSGDAHTLWVNTAALDALGITEESEPPAGGSYDRDGEGRLTGIIREAAAMELMPRITASFSDEEMQTAYCGFMEKLLANGITSVCDMSLMASPGLDFVRDDIYAALDAQGRLAVRVHMFPTLTDDMARLESMQKRFTGNRLRAPGFKQFFDGVSSQHTAYLAQPYANARFDGDRGRPTVEPETMRKLVLGAAKAGHAVRIHTIGDAAIHGALDIFEEARLLFGPLEHGQNCLEHLENFQPEDIARLGELDVLAAVQPPHITLDPGGPERDLGPDRIRWMWPFSTFLEKGVKMAFGTDSPVVDVNSMDVLYAAVTRRDPRTHEPQGGWLAQERISMADALRAYTLGSAQAAGRANELGTLEAGKFADIAVLDRNLLAIAEDEIQQTKVIATYVGGTLLYGE</sequence>
<dbReference type="EMBL" id="JBBNOP010000007">
    <property type="protein sequence ID" value="MEQ3363229.1"/>
    <property type="molecule type" value="Genomic_DNA"/>
</dbReference>
<dbReference type="SUPFAM" id="SSF51556">
    <property type="entry name" value="Metallo-dependent hydrolases"/>
    <property type="match status" value="1"/>
</dbReference>
<dbReference type="Gene3D" id="2.30.40.10">
    <property type="entry name" value="Urease, subunit C, domain 1"/>
    <property type="match status" value="1"/>
</dbReference>
<dbReference type="Gene3D" id="3.20.20.140">
    <property type="entry name" value="Metal-dependent hydrolases"/>
    <property type="match status" value="1"/>
</dbReference>
<dbReference type="Pfam" id="PF07969">
    <property type="entry name" value="Amidohydro_3"/>
    <property type="match status" value="1"/>
</dbReference>
<dbReference type="InterPro" id="IPR011059">
    <property type="entry name" value="Metal-dep_hydrolase_composite"/>
</dbReference>
<dbReference type="Gene3D" id="3.10.310.70">
    <property type="match status" value="1"/>
</dbReference>
<dbReference type="InterPro" id="IPR033932">
    <property type="entry name" value="YtcJ-like"/>
</dbReference>
<dbReference type="CDD" id="cd01300">
    <property type="entry name" value="YtcJ_like"/>
    <property type="match status" value="1"/>
</dbReference>
<dbReference type="Proteomes" id="UP001487305">
    <property type="component" value="Unassembled WGS sequence"/>
</dbReference>
<dbReference type="GO" id="GO:0016787">
    <property type="term" value="F:hydrolase activity"/>
    <property type="evidence" value="ECO:0007669"/>
    <property type="project" value="UniProtKB-KW"/>
</dbReference>
<reference evidence="2 3" key="1">
    <citation type="submission" date="2024-04" db="EMBL/GenBank/DDBJ databases">
        <title>Human intestinal bacterial collection.</title>
        <authorList>
            <person name="Pauvert C."/>
            <person name="Hitch T.C.A."/>
            <person name="Clavel T."/>
        </authorList>
    </citation>
    <scope>NUCLEOTIDE SEQUENCE [LARGE SCALE GENOMIC DNA]</scope>
    <source>
        <strain evidence="2 3">CLA-KB-H42</strain>
    </source>
</reference>
<feature type="domain" description="Amidohydrolase 3" evidence="1">
    <location>
        <begin position="50"/>
        <end position="539"/>
    </location>
</feature>
<gene>
    <name evidence="2" type="ORF">AAA083_09610</name>
</gene>
<dbReference type="EC" id="3.5.-.-" evidence="2"/>
<comment type="caution">
    <text evidence="2">The sequence shown here is derived from an EMBL/GenBank/DDBJ whole genome shotgun (WGS) entry which is preliminary data.</text>
</comment>
<dbReference type="PANTHER" id="PTHR22642:SF2">
    <property type="entry name" value="PROTEIN LONG AFTER FAR-RED 3"/>
    <property type="match status" value="1"/>
</dbReference>
<protein>
    <submittedName>
        <fullName evidence="2">Amidohydrolase</fullName>
        <ecNumber evidence="2">3.5.-.-</ecNumber>
    </submittedName>
</protein>
<proteinExistence type="predicted"/>